<reference evidence="2" key="1">
    <citation type="submission" date="2022-07" db="EMBL/GenBank/DDBJ databases">
        <title>Genome sequencing of Photobacterium atrarenae GJH2-4.</title>
        <authorList>
            <person name="Park S.-J."/>
        </authorList>
    </citation>
    <scope>NUCLEOTIDE SEQUENCE</scope>
    <source>
        <strain evidence="2">GJH2-4</strain>
    </source>
</reference>
<dbReference type="InterPro" id="IPR037401">
    <property type="entry name" value="SnoaL-like"/>
</dbReference>
<keyword evidence="3" id="KW-1185">Reference proteome</keyword>
<evidence type="ECO:0000313" key="3">
    <source>
        <dbReference type="Proteomes" id="UP001057998"/>
    </source>
</evidence>
<dbReference type="InterPro" id="IPR032710">
    <property type="entry name" value="NTF2-like_dom_sf"/>
</dbReference>
<dbReference type="Gene3D" id="3.10.450.50">
    <property type="match status" value="1"/>
</dbReference>
<accession>A0ABY5GBT3</accession>
<evidence type="ECO:0000259" key="1">
    <source>
        <dbReference type="Pfam" id="PF12680"/>
    </source>
</evidence>
<name>A0ABY5GBT3_9GAMM</name>
<dbReference type="EMBL" id="CP101508">
    <property type="protein sequence ID" value="UTV26549.1"/>
    <property type="molecule type" value="Genomic_DNA"/>
</dbReference>
<feature type="domain" description="SnoaL-like" evidence="1">
    <location>
        <begin position="9"/>
        <end position="118"/>
    </location>
</feature>
<gene>
    <name evidence="2" type="ORF">NNL38_09195</name>
</gene>
<dbReference type="RefSeq" id="WP_255387760.1">
    <property type="nucleotide sequence ID" value="NZ_CP101508.1"/>
</dbReference>
<protein>
    <submittedName>
        <fullName evidence="2">Ester cyclase</fullName>
    </submittedName>
</protein>
<organism evidence="2 3">
    <name type="scientific">Photobacterium atrarenae</name>
    <dbReference type="NCBI Taxonomy" id="865757"/>
    <lineage>
        <taxon>Bacteria</taxon>
        <taxon>Pseudomonadati</taxon>
        <taxon>Pseudomonadota</taxon>
        <taxon>Gammaproteobacteria</taxon>
        <taxon>Vibrionales</taxon>
        <taxon>Vibrionaceae</taxon>
        <taxon>Photobacterium</taxon>
    </lineage>
</organism>
<sequence length="137" mass="16264">MKKSNEWVIRWFTDIWQRADGRLLSEYAADPFSFHLPGGRIQTVSHEAYLGYLEIWSQRFRDVNFTVRDIVNEGERTVAIYHCRALYNGGWAKIPARKQQVEMTGMVYFLRQGNLITECRLEDSSFDLYQQLTRYID</sequence>
<dbReference type="Proteomes" id="UP001057998">
    <property type="component" value="Chromosome 1"/>
</dbReference>
<dbReference type="SUPFAM" id="SSF54427">
    <property type="entry name" value="NTF2-like"/>
    <property type="match status" value="1"/>
</dbReference>
<dbReference type="Pfam" id="PF12680">
    <property type="entry name" value="SnoaL_2"/>
    <property type="match status" value="1"/>
</dbReference>
<proteinExistence type="predicted"/>
<evidence type="ECO:0000313" key="2">
    <source>
        <dbReference type="EMBL" id="UTV26549.1"/>
    </source>
</evidence>